<organism evidence="1 2">
    <name type="scientific">Brevifollis gellanilyticus</name>
    <dbReference type="NCBI Taxonomy" id="748831"/>
    <lineage>
        <taxon>Bacteria</taxon>
        <taxon>Pseudomonadati</taxon>
        <taxon>Verrucomicrobiota</taxon>
        <taxon>Verrucomicrobiia</taxon>
        <taxon>Verrucomicrobiales</taxon>
        <taxon>Verrucomicrobiaceae</taxon>
    </lineage>
</organism>
<dbReference type="AlphaFoldDB" id="A0A512M2N7"/>
<dbReference type="OrthoDB" id="7069048at2"/>
<dbReference type="Gene3D" id="1.10.3210.10">
    <property type="entry name" value="Hypothetical protein af1432"/>
    <property type="match status" value="1"/>
</dbReference>
<proteinExistence type="predicted"/>
<reference evidence="1 2" key="1">
    <citation type="submission" date="2019-07" db="EMBL/GenBank/DDBJ databases">
        <title>Whole genome shotgun sequence of Brevifollis gellanilyticus NBRC 108608.</title>
        <authorList>
            <person name="Hosoyama A."/>
            <person name="Uohara A."/>
            <person name="Ohji S."/>
            <person name="Ichikawa N."/>
        </authorList>
    </citation>
    <scope>NUCLEOTIDE SEQUENCE [LARGE SCALE GENOMIC DNA]</scope>
    <source>
        <strain evidence="1 2">NBRC 108608</strain>
    </source>
</reference>
<comment type="caution">
    <text evidence="1">The sequence shown here is derived from an EMBL/GenBank/DDBJ whole genome shotgun (WGS) entry which is preliminary data.</text>
</comment>
<evidence type="ECO:0008006" key="3">
    <source>
        <dbReference type="Google" id="ProtNLM"/>
    </source>
</evidence>
<name>A0A512M2N7_9BACT</name>
<gene>
    <name evidence="1" type="ORF">BGE01nite_02930</name>
</gene>
<dbReference type="RefSeq" id="WP_146848467.1">
    <property type="nucleotide sequence ID" value="NZ_BKAG01000001.1"/>
</dbReference>
<evidence type="ECO:0000313" key="1">
    <source>
        <dbReference type="EMBL" id="GEP41002.1"/>
    </source>
</evidence>
<dbReference type="SUPFAM" id="SSF109604">
    <property type="entry name" value="HD-domain/PDEase-like"/>
    <property type="match status" value="1"/>
</dbReference>
<evidence type="ECO:0000313" key="2">
    <source>
        <dbReference type="Proteomes" id="UP000321577"/>
    </source>
</evidence>
<keyword evidence="2" id="KW-1185">Reference proteome</keyword>
<sequence>MVSPTDFKTLWQMVCEAPNHRSPFSIHGPDHWQRVLRNGRILATRSGANLEIVQLFALFHDSKRLHDGWDPGHGKRGAEYAATLRGTWLHLSDDDFEVLRYACEWHTDGHHHDDPTIGTCWDADRLDLIRCGTVPEAEYMSTAFGREIADHGSIDPWLHMAGEISL</sequence>
<accession>A0A512M2N7</accession>
<dbReference type="EMBL" id="BKAG01000001">
    <property type="protein sequence ID" value="GEP41002.1"/>
    <property type="molecule type" value="Genomic_DNA"/>
</dbReference>
<dbReference type="Proteomes" id="UP000321577">
    <property type="component" value="Unassembled WGS sequence"/>
</dbReference>
<protein>
    <recommendedName>
        <fullName evidence="3">HD domain-containing protein</fullName>
    </recommendedName>
</protein>